<evidence type="ECO:0000256" key="3">
    <source>
        <dbReference type="ARBA" id="ARBA00008704"/>
    </source>
</evidence>
<evidence type="ECO:0000256" key="9">
    <source>
        <dbReference type="ARBA" id="ARBA00022786"/>
    </source>
</evidence>
<dbReference type="GO" id="GO:0016562">
    <property type="term" value="P:protein import into peroxisome matrix, receptor recycling"/>
    <property type="evidence" value="ECO:0007669"/>
    <property type="project" value="UniProtKB-ARBA"/>
</dbReference>
<gene>
    <name evidence="17" type="ORF">C7999DRAFT_33680</name>
</gene>
<reference evidence="17" key="1">
    <citation type="journal article" date="2023" name="Mol. Phylogenet. Evol.">
        <title>Genome-scale phylogeny and comparative genomics of the fungal order Sordariales.</title>
        <authorList>
            <person name="Hensen N."/>
            <person name="Bonometti L."/>
            <person name="Westerberg I."/>
            <person name="Brannstrom I.O."/>
            <person name="Guillou S."/>
            <person name="Cros-Aarteil S."/>
            <person name="Calhoun S."/>
            <person name="Haridas S."/>
            <person name="Kuo A."/>
            <person name="Mondo S."/>
            <person name="Pangilinan J."/>
            <person name="Riley R."/>
            <person name="LaButti K."/>
            <person name="Andreopoulos B."/>
            <person name="Lipzen A."/>
            <person name="Chen C."/>
            <person name="Yan M."/>
            <person name="Daum C."/>
            <person name="Ng V."/>
            <person name="Clum A."/>
            <person name="Steindorff A."/>
            <person name="Ohm R.A."/>
            <person name="Martin F."/>
            <person name="Silar P."/>
            <person name="Natvig D.O."/>
            <person name="Lalanne C."/>
            <person name="Gautier V."/>
            <person name="Ament-Velasquez S.L."/>
            <person name="Kruys A."/>
            <person name="Hutchinson M.I."/>
            <person name="Powell A.J."/>
            <person name="Barry K."/>
            <person name="Miller A.N."/>
            <person name="Grigoriev I.V."/>
            <person name="Debuchy R."/>
            <person name="Gladieux P."/>
            <person name="Hiltunen Thoren M."/>
            <person name="Johannesson H."/>
        </authorList>
    </citation>
    <scope>NUCLEOTIDE SEQUENCE</scope>
    <source>
        <strain evidence="17">CBS 359.72</strain>
    </source>
</reference>
<dbReference type="GO" id="GO:0008270">
    <property type="term" value="F:zinc ion binding"/>
    <property type="evidence" value="ECO:0007669"/>
    <property type="project" value="UniProtKB-KW"/>
</dbReference>
<keyword evidence="10" id="KW-0862">Zinc</keyword>
<feature type="compositionally biased region" description="Acidic residues" evidence="15">
    <location>
        <begin position="535"/>
        <end position="561"/>
    </location>
</feature>
<evidence type="ECO:0000256" key="11">
    <source>
        <dbReference type="ARBA" id="ARBA00022927"/>
    </source>
</evidence>
<keyword evidence="6" id="KW-0812">Transmembrane</keyword>
<evidence type="ECO:0000256" key="2">
    <source>
        <dbReference type="ARBA" id="ARBA00004906"/>
    </source>
</evidence>
<evidence type="ECO:0000256" key="10">
    <source>
        <dbReference type="ARBA" id="ARBA00022833"/>
    </source>
</evidence>
<evidence type="ECO:0000259" key="16">
    <source>
        <dbReference type="Pfam" id="PF04757"/>
    </source>
</evidence>
<evidence type="ECO:0000256" key="4">
    <source>
        <dbReference type="ARBA" id="ARBA00022448"/>
    </source>
</evidence>
<keyword evidence="5" id="KW-0808">Transferase</keyword>
<comment type="similarity">
    <text evidence="3">Belongs to the pex2/pex10/pex12 family.</text>
</comment>
<dbReference type="AlphaFoldDB" id="A0AAN7CRH6"/>
<feature type="compositionally biased region" description="Low complexity" evidence="15">
    <location>
        <begin position="8"/>
        <end position="22"/>
    </location>
</feature>
<keyword evidence="14" id="KW-0576">Peroxisome</keyword>
<dbReference type="Proteomes" id="UP001303647">
    <property type="component" value="Unassembled WGS sequence"/>
</dbReference>
<dbReference type="InterPro" id="IPR025654">
    <property type="entry name" value="PEX2/10"/>
</dbReference>
<comment type="subcellular location">
    <subcellularLocation>
        <location evidence="1">Peroxisome membrane</location>
        <topology evidence="1">Multi-pass membrane protein</topology>
    </subcellularLocation>
</comment>
<protein>
    <submittedName>
        <fullName evidence="17">Peroxisomal biogenesis factor 2</fullName>
    </submittedName>
</protein>
<accession>A0AAN7CRH6</accession>
<evidence type="ECO:0000256" key="6">
    <source>
        <dbReference type="ARBA" id="ARBA00022692"/>
    </source>
</evidence>
<comment type="pathway">
    <text evidence="2">Protein modification; protein ubiquitination.</text>
</comment>
<keyword evidence="8" id="KW-0863">Zinc-finger</keyword>
<keyword evidence="11" id="KW-0653">Protein transport</keyword>
<dbReference type="PANTHER" id="PTHR23350:SF4">
    <property type="entry name" value="PEROXISOME BIOGENESIS FACTOR 2"/>
    <property type="match status" value="1"/>
</dbReference>
<evidence type="ECO:0000256" key="14">
    <source>
        <dbReference type="ARBA" id="ARBA00023140"/>
    </source>
</evidence>
<evidence type="ECO:0000313" key="17">
    <source>
        <dbReference type="EMBL" id="KAK4245902.1"/>
    </source>
</evidence>
<comment type="caution">
    <text evidence="17">The sequence shown here is derived from an EMBL/GenBank/DDBJ whole genome shotgun (WGS) entry which is preliminary data.</text>
</comment>
<dbReference type="Pfam" id="PF04757">
    <property type="entry name" value="Pex2_Pex12"/>
    <property type="match status" value="1"/>
</dbReference>
<evidence type="ECO:0000256" key="13">
    <source>
        <dbReference type="ARBA" id="ARBA00023136"/>
    </source>
</evidence>
<feature type="compositionally biased region" description="Acidic residues" evidence="15">
    <location>
        <begin position="497"/>
        <end position="517"/>
    </location>
</feature>
<feature type="compositionally biased region" description="Low complexity" evidence="15">
    <location>
        <begin position="41"/>
        <end position="59"/>
    </location>
</feature>
<evidence type="ECO:0000256" key="7">
    <source>
        <dbReference type="ARBA" id="ARBA00022723"/>
    </source>
</evidence>
<sequence length="561" mass="61752">MSNPDPKTPTAAGATATVNPNPNSNPNPTRNPTPVPPPTTSPSSTRLDANSSNNNSNNAFVQAQQRLAARREAREAREAARVAAQQSASQLRARVAAVQSPLLRRLGSSAFSFWDVLTSREGTRPAFRVGQVDAELLDEELVELLRGQVRDALRYVGGGGGNQSVGGGGGGVNSVAHNWEAEISLALRAVLFKLTVWDHDATYGAALQNLKYTDARREGPALAPPTRWQKSLYGLVTVGGRYLWAKWEDWLLEQDDGFEGPSPRVQRLARWSSTLSTMHASAAFASFLVFLLNGRYRTLLDRILRMRLAPPTSQVSREVSFEYLNRQLVWHAFTEFLLFVLPLVGINRWRRWFTRTWRKTKKIMTAGAGDDADEKKGEYAFLPERTCAICYQDQNSASSETELMAAGTASSGVVGSAQTDITNPYEAIPCGCVYCFVCLTTRIEREEGEGWSCLRCGELIKECKPWSGDVLEPEVKSPPAAPKTVVFADDVKELSDNGEEYADEEASQVLVEADEDPDRSIEDLRPETPSVASDQADDDSQGSESEDYEAEEEEMGEELES</sequence>
<keyword evidence="13" id="KW-0472">Membrane</keyword>
<dbReference type="GO" id="GO:0016740">
    <property type="term" value="F:transferase activity"/>
    <property type="evidence" value="ECO:0007669"/>
    <property type="project" value="UniProtKB-KW"/>
</dbReference>
<keyword evidence="9" id="KW-0833">Ubl conjugation pathway</keyword>
<feature type="compositionally biased region" description="Pro residues" evidence="15">
    <location>
        <begin position="23"/>
        <end position="40"/>
    </location>
</feature>
<proteinExistence type="inferred from homology"/>
<evidence type="ECO:0000256" key="1">
    <source>
        <dbReference type="ARBA" id="ARBA00004585"/>
    </source>
</evidence>
<evidence type="ECO:0000256" key="15">
    <source>
        <dbReference type="SAM" id="MobiDB-lite"/>
    </source>
</evidence>
<evidence type="ECO:0000256" key="8">
    <source>
        <dbReference type="ARBA" id="ARBA00022771"/>
    </source>
</evidence>
<keyword evidence="12" id="KW-1133">Transmembrane helix</keyword>
<dbReference type="GO" id="GO:0016567">
    <property type="term" value="P:protein ubiquitination"/>
    <property type="evidence" value="ECO:0007669"/>
    <property type="project" value="UniProtKB-ARBA"/>
</dbReference>
<keyword evidence="7" id="KW-0479">Metal-binding</keyword>
<keyword evidence="4" id="KW-0813">Transport</keyword>
<feature type="region of interest" description="Disordered" evidence="15">
    <location>
        <begin position="1"/>
        <end position="59"/>
    </location>
</feature>
<dbReference type="PANTHER" id="PTHR23350">
    <property type="entry name" value="PEROXISOME ASSEMBLY PROTEIN 10"/>
    <property type="match status" value="1"/>
</dbReference>
<organism evidence="17 18">
    <name type="scientific">Corynascus novoguineensis</name>
    <dbReference type="NCBI Taxonomy" id="1126955"/>
    <lineage>
        <taxon>Eukaryota</taxon>
        <taxon>Fungi</taxon>
        <taxon>Dikarya</taxon>
        <taxon>Ascomycota</taxon>
        <taxon>Pezizomycotina</taxon>
        <taxon>Sordariomycetes</taxon>
        <taxon>Sordariomycetidae</taxon>
        <taxon>Sordariales</taxon>
        <taxon>Chaetomiaceae</taxon>
        <taxon>Corynascus</taxon>
    </lineage>
</organism>
<dbReference type="EMBL" id="MU857687">
    <property type="protein sequence ID" value="KAK4245902.1"/>
    <property type="molecule type" value="Genomic_DNA"/>
</dbReference>
<evidence type="ECO:0000313" key="18">
    <source>
        <dbReference type="Proteomes" id="UP001303647"/>
    </source>
</evidence>
<feature type="domain" description="Pex N-terminal" evidence="16">
    <location>
        <begin position="138"/>
        <end position="348"/>
    </location>
</feature>
<dbReference type="GO" id="GO:0005778">
    <property type="term" value="C:peroxisomal membrane"/>
    <property type="evidence" value="ECO:0007669"/>
    <property type="project" value="UniProtKB-SubCell"/>
</dbReference>
<feature type="region of interest" description="Disordered" evidence="15">
    <location>
        <begin position="497"/>
        <end position="561"/>
    </location>
</feature>
<keyword evidence="18" id="KW-1185">Reference proteome</keyword>
<name>A0AAN7CRH6_9PEZI</name>
<evidence type="ECO:0000256" key="12">
    <source>
        <dbReference type="ARBA" id="ARBA00022989"/>
    </source>
</evidence>
<dbReference type="InterPro" id="IPR006845">
    <property type="entry name" value="Pex_N"/>
</dbReference>
<reference evidence="17" key="2">
    <citation type="submission" date="2023-05" db="EMBL/GenBank/DDBJ databases">
        <authorList>
            <consortium name="Lawrence Berkeley National Laboratory"/>
            <person name="Steindorff A."/>
            <person name="Hensen N."/>
            <person name="Bonometti L."/>
            <person name="Westerberg I."/>
            <person name="Brannstrom I.O."/>
            <person name="Guillou S."/>
            <person name="Cros-Aarteil S."/>
            <person name="Calhoun S."/>
            <person name="Haridas S."/>
            <person name="Kuo A."/>
            <person name="Mondo S."/>
            <person name="Pangilinan J."/>
            <person name="Riley R."/>
            <person name="Labutti K."/>
            <person name="Andreopoulos B."/>
            <person name="Lipzen A."/>
            <person name="Chen C."/>
            <person name="Yanf M."/>
            <person name="Daum C."/>
            <person name="Ng V."/>
            <person name="Clum A."/>
            <person name="Ohm R."/>
            <person name="Martin F."/>
            <person name="Silar P."/>
            <person name="Natvig D."/>
            <person name="Lalanne C."/>
            <person name="Gautier V."/>
            <person name="Ament-Velasquez S.L."/>
            <person name="Kruys A."/>
            <person name="Hutchinson M.I."/>
            <person name="Powell A.J."/>
            <person name="Barry K."/>
            <person name="Miller A.N."/>
            <person name="Grigoriev I.V."/>
            <person name="Debuchy R."/>
            <person name="Gladieux P."/>
            <person name="Thoren M.H."/>
            <person name="Johannesson H."/>
        </authorList>
    </citation>
    <scope>NUCLEOTIDE SEQUENCE</scope>
    <source>
        <strain evidence="17">CBS 359.72</strain>
    </source>
</reference>
<evidence type="ECO:0000256" key="5">
    <source>
        <dbReference type="ARBA" id="ARBA00022679"/>
    </source>
</evidence>